<keyword evidence="6" id="KW-1185">Reference proteome</keyword>
<evidence type="ECO:0000256" key="3">
    <source>
        <dbReference type="ARBA" id="ARBA00022833"/>
    </source>
</evidence>
<organism evidence="6 7">
    <name type="scientific">Parambassis ranga</name>
    <name type="common">Indian glassy fish</name>
    <dbReference type="NCBI Taxonomy" id="210632"/>
    <lineage>
        <taxon>Eukaryota</taxon>
        <taxon>Metazoa</taxon>
        <taxon>Chordata</taxon>
        <taxon>Craniata</taxon>
        <taxon>Vertebrata</taxon>
        <taxon>Euteleostomi</taxon>
        <taxon>Actinopterygii</taxon>
        <taxon>Neopterygii</taxon>
        <taxon>Teleostei</taxon>
        <taxon>Neoteleostei</taxon>
        <taxon>Acanthomorphata</taxon>
        <taxon>Ovalentaria</taxon>
        <taxon>Ambassidae</taxon>
        <taxon>Parambassis</taxon>
    </lineage>
</organism>
<feature type="compositionally biased region" description="Basic and acidic residues" evidence="4">
    <location>
        <begin position="410"/>
        <end position="426"/>
    </location>
</feature>
<evidence type="ECO:0000256" key="2">
    <source>
        <dbReference type="ARBA" id="ARBA00022771"/>
    </source>
</evidence>
<keyword evidence="3" id="KW-0862">Zinc</keyword>
<name>A0A6P7JWX9_9TELE</name>
<feature type="region of interest" description="Disordered" evidence="4">
    <location>
        <begin position="332"/>
        <end position="430"/>
    </location>
</feature>
<feature type="domain" description="ZSWIM4-8 C-terminal" evidence="5">
    <location>
        <begin position="886"/>
        <end position="1047"/>
    </location>
</feature>
<keyword evidence="2" id="KW-0863">Zinc-finger</keyword>
<dbReference type="PANTHER" id="PTHR22619">
    <property type="entry name" value="ZINC FINGER SWIM DOMAIN CONTAINING PROTEIN 4, 5, 6"/>
    <property type="match status" value="1"/>
</dbReference>
<dbReference type="PANTHER" id="PTHR22619:SF1">
    <property type="entry name" value="ZINC FINGER SWIM DOMAIN-CONTAINING PROTEIN 8"/>
    <property type="match status" value="1"/>
</dbReference>
<dbReference type="AlphaFoldDB" id="A0A6P7JWX9"/>
<dbReference type="RefSeq" id="XP_028280011.1">
    <property type="nucleotide sequence ID" value="XM_028424210.1"/>
</dbReference>
<feature type="compositionally biased region" description="Polar residues" evidence="4">
    <location>
        <begin position="195"/>
        <end position="205"/>
    </location>
</feature>
<feature type="region of interest" description="Disordered" evidence="4">
    <location>
        <begin position="192"/>
        <end position="302"/>
    </location>
</feature>
<evidence type="ECO:0000313" key="7">
    <source>
        <dbReference type="RefSeq" id="XP_028280011.1"/>
    </source>
</evidence>
<gene>
    <name evidence="7" type="primary">zswim8</name>
</gene>
<dbReference type="InterPro" id="IPR048370">
    <property type="entry name" value="ZSWIM4-8_C"/>
</dbReference>
<feature type="region of interest" description="Disordered" evidence="4">
    <location>
        <begin position="634"/>
        <end position="657"/>
    </location>
</feature>
<reference evidence="7" key="1">
    <citation type="submission" date="2025-08" db="UniProtKB">
        <authorList>
            <consortium name="RefSeq"/>
        </authorList>
    </citation>
    <scope>IDENTIFICATION</scope>
</reference>
<protein>
    <submittedName>
        <fullName evidence="7">Zinc finger SWIM domain-containing protein 8 isoform X6</fullName>
    </submittedName>
</protein>
<dbReference type="GeneID" id="114447764"/>
<dbReference type="GO" id="GO:0031462">
    <property type="term" value="C:Cul2-RING ubiquitin ligase complex"/>
    <property type="evidence" value="ECO:0007669"/>
    <property type="project" value="TreeGrafter"/>
</dbReference>
<dbReference type="Pfam" id="PF21055">
    <property type="entry name" value="ZSWIM4-8_C"/>
    <property type="match status" value="1"/>
</dbReference>
<evidence type="ECO:0000313" key="6">
    <source>
        <dbReference type="Proteomes" id="UP000515145"/>
    </source>
</evidence>
<dbReference type="CTD" id="23053"/>
<accession>A0A6P7JWX9</accession>
<evidence type="ECO:0000259" key="5">
    <source>
        <dbReference type="Pfam" id="PF21055"/>
    </source>
</evidence>
<evidence type="ECO:0000256" key="4">
    <source>
        <dbReference type="SAM" id="MobiDB-lite"/>
    </source>
</evidence>
<dbReference type="Proteomes" id="UP000515145">
    <property type="component" value="Chromosome 15"/>
</dbReference>
<sequence>MLSKAAFLLTVLSERLELHNLAFSTGMFSLELQRPPASTKALEVKLAYQESEVVALLKKIPLGLLEMSAIRERAEQLRDGNFCDYRPVLPLMLASFIFDVLCTPVCAVVSPTGSRPPSRNRNNEMPGDEELGFEAAVAALGMKTTVSEAEHPLLCEGTRRVKGDLALALMITYKDDQSKLKKILDKLLDRESQTHKPQTLSSFYSSKPAAGSQRSPSKHTAASQSGAGVATGGVSKNAPSSSSVNTLAESSSSSSSAVVLPGEEVAPQAELNPVQNSTAGESAAETREHVSDGPQSVSDQHNEMGPFKLEATVPSRLALGARCGYSQRCWGSPVRQKKKHTGMASIDSSAPETTSDSSPTLSRRPLRGGWAAASWGRGQDSDSISSSSSDSLGSSSSSGSRRAGGGARAKSTDTSRYKGRRPECHAPHVPNQPSEAAAHFYFELAKTVLIKAGGNSSTSIFTQPSASGGHQGPHRNLHLCAFEIGLYALGLHNFVSPNWLSRTYSSHVSWITGQAMEIGSAALNILVECWDGHLTPPEVASLADRASRARDPNMVRAAAELALSCLPHAHALNPNEIQRALVQCKEQDNVMLEKACMAVEEAAKGGGVYPEVLFEVAHQWYWLYEQSVGGALGQQRETSGRCGANGGSGRRPPESSCGVLDTGVTTESSGMAAVTASVTATAVVPVISVGSTLYQSHAIPGQAIAHPHSQGLHPYTTIQAHLPTVCTPQYLGHPLQHVPRPTVFPVSGAAYPQAMHPAFIGAQYPFTVGTGPQPPMAATAVTFPGVPVPSMSQIAVHPYHTETGLPLSTTVTGQDHTSITHTVHFLYMVLISVMYVTVGSSHSGPTIQAIQGASLPSLSSQPPSLVSTPFSAEDEQHSQPISQQGLHYLHSAYRVGMLALEMLGRRAHNDHPNNFSRSPPYTEDVKWLLGLAARLGVNYVYQFCVGAAKGVLSPFVLQEIIMEALQRLNPAHIHAHLRTPAFHQLVQRCQQAYLQYIHHRLIHLTPADYDDFVNIIRSARGAFCLTPVGMMQFNDVLQNLKRGKQTKELWQRISLEMATFSP</sequence>
<feature type="compositionally biased region" description="Polar residues" evidence="4">
    <location>
        <begin position="346"/>
        <end position="361"/>
    </location>
</feature>
<proteinExistence type="predicted"/>
<feature type="compositionally biased region" description="Low complexity" evidence="4">
    <location>
        <begin position="240"/>
        <end position="256"/>
    </location>
</feature>
<feature type="compositionally biased region" description="Low complexity" evidence="4">
    <location>
        <begin position="367"/>
        <end position="401"/>
    </location>
</feature>
<feature type="compositionally biased region" description="Polar residues" evidence="4">
    <location>
        <begin position="212"/>
        <end position="226"/>
    </location>
</feature>
<evidence type="ECO:0000256" key="1">
    <source>
        <dbReference type="ARBA" id="ARBA00022723"/>
    </source>
</evidence>
<keyword evidence="1" id="KW-0479">Metal-binding</keyword>
<dbReference type="GO" id="GO:0008270">
    <property type="term" value="F:zinc ion binding"/>
    <property type="evidence" value="ECO:0007669"/>
    <property type="project" value="UniProtKB-KW"/>
</dbReference>